<protein>
    <recommendedName>
        <fullName evidence="6">Anthocyanidin 3-O-glucosyltransferase</fullName>
    </recommendedName>
</protein>
<dbReference type="AlphaFoldDB" id="A0A6M2EPC5"/>
<keyword evidence="2" id="KW-0328">Glycosyltransferase</keyword>
<keyword evidence="3" id="KW-0808">Transferase</keyword>
<organism evidence="5">
    <name type="scientific">Populus davidiana</name>
    <dbReference type="NCBI Taxonomy" id="266767"/>
    <lineage>
        <taxon>Eukaryota</taxon>
        <taxon>Viridiplantae</taxon>
        <taxon>Streptophyta</taxon>
        <taxon>Embryophyta</taxon>
        <taxon>Tracheophyta</taxon>
        <taxon>Spermatophyta</taxon>
        <taxon>Magnoliopsida</taxon>
        <taxon>eudicotyledons</taxon>
        <taxon>Gunneridae</taxon>
        <taxon>Pentapetalae</taxon>
        <taxon>rosids</taxon>
        <taxon>fabids</taxon>
        <taxon>Malpighiales</taxon>
        <taxon>Salicaceae</taxon>
        <taxon>Saliceae</taxon>
        <taxon>Populus</taxon>
    </lineage>
</organism>
<evidence type="ECO:0000256" key="2">
    <source>
        <dbReference type="ARBA" id="ARBA00022676"/>
    </source>
</evidence>
<dbReference type="PANTHER" id="PTHR48047:SF185">
    <property type="entry name" value="GLYCOSYLTRANSFERASE"/>
    <property type="match status" value="1"/>
</dbReference>
<feature type="region of interest" description="Disordered" evidence="4">
    <location>
        <begin position="77"/>
        <end position="104"/>
    </location>
</feature>
<evidence type="ECO:0000256" key="1">
    <source>
        <dbReference type="ARBA" id="ARBA00009995"/>
    </source>
</evidence>
<dbReference type="GO" id="GO:0035251">
    <property type="term" value="F:UDP-glucosyltransferase activity"/>
    <property type="evidence" value="ECO:0007669"/>
    <property type="project" value="TreeGrafter"/>
</dbReference>
<dbReference type="EMBL" id="GILB01004992">
    <property type="protein sequence ID" value="NUU85325.1"/>
    <property type="molecule type" value="Transcribed_RNA"/>
</dbReference>
<evidence type="ECO:0008006" key="6">
    <source>
        <dbReference type="Google" id="ProtNLM"/>
    </source>
</evidence>
<feature type="compositionally biased region" description="Basic and acidic residues" evidence="4">
    <location>
        <begin position="77"/>
        <end position="88"/>
    </location>
</feature>
<evidence type="ECO:0000256" key="4">
    <source>
        <dbReference type="SAM" id="MobiDB-lite"/>
    </source>
</evidence>
<dbReference type="SUPFAM" id="SSF53756">
    <property type="entry name" value="UDP-Glycosyltransferase/glycogen phosphorylase"/>
    <property type="match status" value="1"/>
</dbReference>
<reference evidence="5" key="1">
    <citation type="submission" date="2020-03" db="EMBL/GenBank/DDBJ databases">
        <authorList>
            <person name="Zhang R."/>
        </authorList>
    </citation>
    <scope>NUCLEOTIDE SEQUENCE</scope>
</reference>
<name>A0A6M2EPC5_9ROSI</name>
<dbReference type="Gene3D" id="3.40.50.2000">
    <property type="entry name" value="Glycogen Phosphorylase B"/>
    <property type="match status" value="1"/>
</dbReference>
<dbReference type="InterPro" id="IPR002213">
    <property type="entry name" value="UDP_glucos_trans"/>
</dbReference>
<comment type="similarity">
    <text evidence="1">Belongs to the UDP-glycosyltransferase family.</text>
</comment>
<dbReference type="Pfam" id="PF00201">
    <property type="entry name" value="UDPGT"/>
    <property type="match status" value="1"/>
</dbReference>
<evidence type="ECO:0000313" key="5">
    <source>
        <dbReference type="EMBL" id="NUU85325.1"/>
    </source>
</evidence>
<accession>A0A6M2EPC5</accession>
<dbReference type="PANTHER" id="PTHR48047">
    <property type="entry name" value="GLYCOSYLTRANSFERASE"/>
    <property type="match status" value="1"/>
</dbReference>
<evidence type="ECO:0000256" key="3">
    <source>
        <dbReference type="ARBA" id="ARBA00022679"/>
    </source>
</evidence>
<proteinExistence type="inferred from homology"/>
<sequence>MSRAIGGFLSHCGWNSVLESLSADVPILAWPMIAEQFLNAKFIVDVLGAALGVRGSNEVFVSRQAISEGVIRVDGRTEGKECKGESRSHRQGGSEGGARRRVVS</sequence>